<evidence type="ECO:0000313" key="5">
    <source>
        <dbReference type="EMBL" id="OGG54177.1"/>
    </source>
</evidence>
<dbReference type="PANTHER" id="PTHR43094:SF1">
    <property type="entry name" value="AMINOTRANSFERASE CLASS-III"/>
    <property type="match status" value="1"/>
</dbReference>
<evidence type="ECO:0000256" key="2">
    <source>
        <dbReference type="ARBA" id="ARBA00008954"/>
    </source>
</evidence>
<evidence type="ECO:0000256" key="3">
    <source>
        <dbReference type="ARBA" id="ARBA00022898"/>
    </source>
</evidence>
<dbReference type="GO" id="GO:0005829">
    <property type="term" value="C:cytosol"/>
    <property type="evidence" value="ECO:0007669"/>
    <property type="project" value="TreeGrafter"/>
</dbReference>
<dbReference type="GO" id="GO:0030170">
    <property type="term" value="F:pyridoxal phosphate binding"/>
    <property type="evidence" value="ECO:0007669"/>
    <property type="project" value="InterPro"/>
</dbReference>
<accession>A0A1F6CYI3</accession>
<dbReference type="InterPro" id="IPR015422">
    <property type="entry name" value="PyrdxlP-dep_Trfase_small"/>
</dbReference>
<comment type="caution">
    <text evidence="5">The sequence shown here is derived from an EMBL/GenBank/DDBJ whole genome shotgun (WGS) entry which is preliminary data.</text>
</comment>
<comment type="similarity">
    <text evidence="2 4">Belongs to the class-III pyridoxal-phosphate-dependent aminotransferase family.</text>
</comment>
<evidence type="ECO:0000313" key="6">
    <source>
        <dbReference type="Proteomes" id="UP000178606"/>
    </source>
</evidence>
<dbReference type="Proteomes" id="UP000178606">
    <property type="component" value="Unassembled WGS sequence"/>
</dbReference>
<dbReference type="InterPro" id="IPR015421">
    <property type="entry name" value="PyrdxlP-dep_Trfase_major"/>
</dbReference>
<dbReference type="InterPro" id="IPR005814">
    <property type="entry name" value="Aminotrans_3"/>
</dbReference>
<evidence type="ECO:0008006" key="7">
    <source>
        <dbReference type="Google" id="ProtNLM"/>
    </source>
</evidence>
<evidence type="ECO:0000256" key="4">
    <source>
        <dbReference type="RuleBase" id="RU003560"/>
    </source>
</evidence>
<protein>
    <recommendedName>
        <fullName evidence="7">Aspartate aminotransferase family protein</fullName>
    </recommendedName>
</protein>
<dbReference type="PROSITE" id="PS00600">
    <property type="entry name" value="AA_TRANSFER_CLASS_3"/>
    <property type="match status" value="1"/>
</dbReference>
<dbReference type="SUPFAM" id="SSF53383">
    <property type="entry name" value="PLP-dependent transferases"/>
    <property type="match status" value="1"/>
</dbReference>
<dbReference type="EMBL" id="MFKF01000110">
    <property type="protein sequence ID" value="OGG54177.1"/>
    <property type="molecule type" value="Genomic_DNA"/>
</dbReference>
<dbReference type="GO" id="GO:0008483">
    <property type="term" value="F:transaminase activity"/>
    <property type="evidence" value="ECO:0007669"/>
    <property type="project" value="InterPro"/>
</dbReference>
<comment type="cofactor">
    <cofactor evidence="1">
        <name>pyridoxal 5'-phosphate</name>
        <dbReference type="ChEBI" id="CHEBI:597326"/>
    </cofactor>
</comment>
<evidence type="ECO:0000256" key="1">
    <source>
        <dbReference type="ARBA" id="ARBA00001933"/>
    </source>
</evidence>
<gene>
    <name evidence="5" type="ORF">A3F84_22870</name>
</gene>
<dbReference type="Gene3D" id="3.40.640.10">
    <property type="entry name" value="Type I PLP-dependent aspartate aminotransferase-like (Major domain)"/>
    <property type="match status" value="1"/>
</dbReference>
<sequence length="450" mass="49865">MKLNDRQERLLRRTFLDYQQTSEFLKQPLIVQRAEGLSYWDVEGRRYFDGIGGIFVAALGHRHPRVMEAVLRQMERLTLSPPMHGTSDVALDLVEKLGAVTPGNLNYVKPFSGGSESIEAALKFTRQYFKQTGRPGKYKFISRYLGYHGATAGAMAASGTGRRKTPFEPQMAGFLKVFPPTTYRDRFASYEECNRFCAQMIEDVIVNEDPDTVAGVILEPISNTGGVITPTEEYFQIIRRACDRHHVLLIFDEIITGFGRTGSMFAAQTFGVTPDILCAGKALSSGVIPVGAMMAKEDMGDAFFGPAEDDLHFAHGHTFAGHPLACAAGIAVIDEIVEKGLDRKARDLGDYLAGRLEGLKRHGVVREVRGRGLMRGVELVRDTRNMEPFPELGRALKRTALQNGLIIRVDPSWFAVAPALIAERSDIDELCGLIEKSLTDALEEVRRPGR</sequence>
<dbReference type="InterPro" id="IPR049704">
    <property type="entry name" value="Aminotrans_3_PPA_site"/>
</dbReference>
<dbReference type="FunFam" id="3.40.640.10:FF:000004">
    <property type="entry name" value="Acetylornithine aminotransferase"/>
    <property type="match status" value="1"/>
</dbReference>
<dbReference type="PANTHER" id="PTHR43094">
    <property type="entry name" value="AMINOTRANSFERASE"/>
    <property type="match status" value="1"/>
</dbReference>
<name>A0A1F6CYI3_HANXR</name>
<dbReference type="AlphaFoldDB" id="A0A1F6CYI3"/>
<reference evidence="5 6" key="1">
    <citation type="journal article" date="2016" name="Nat. Commun.">
        <title>Thousands of microbial genomes shed light on interconnected biogeochemical processes in an aquifer system.</title>
        <authorList>
            <person name="Anantharaman K."/>
            <person name="Brown C.T."/>
            <person name="Hug L.A."/>
            <person name="Sharon I."/>
            <person name="Castelle C.J."/>
            <person name="Probst A.J."/>
            <person name="Thomas B.C."/>
            <person name="Singh A."/>
            <person name="Wilkins M.J."/>
            <person name="Karaoz U."/>
            <person name="Brodie E.L."/>
            <person name="Williams K.H."/>
            <person name="Hubbard S.S."/>
            <person name="Banfield J.F."/>
        </authorList>
    </citation>
    <scope>NUCLEOTIDE SEQUENCE [LARGE SCALE GENOMIC DNA]</scope>
    <source>
        <strain evidence="6">RIFCSPLOWO2_12_FULL_64_10</strain>
    </source>
</reference>
<dbReference type="Pfam" id="PF00202">
    <property type="entry name" value="Aminotran_3"/>
    <property type="match status" value="1"/>
</dbReference>
<dbReference type="Gene3D" id="3.90.1150.10">
    <property type="entry name" value="Aspartate Aminotransferase, domain 1"/>
    <property type="match status" value="1"/>
</dbReference>
<proteinExistence type="inferred from homology"/>
<dbReference type="InterPro" id="IPR015424">
    <property type="entry name" value="PyrdxlP-dep_Trfase"/>
</dbReference>
<dbReference type="CDD" id="cd00610">
    <property type="entry name" value="OAT_like"/>
    <property type="match status" value="1"/>
</dbReference>
<organism evidence="5 6">
    <name type="scientific">Handelsmanbacteria sp. (strain RIFCSPLOWO2_12_FULL_64_10)</name>
    <dbReference type="NCBI Taxonomy" id="1817868"/>
    <lineage>
        <taxon>Bacteria</taxon>
        <taxon>Candidatus Handelsmaniibacteriota</taxon>
    </lineage>
</organism>
<dbReference type="PIRSF" id="PIRSF000521">
    <property type="entry name" value="Transaminase_4ab_Lys_Orn"/>
    <property type="match status" value="1"/>
</dbReference>
<keyword evidence="3 4" id="KW-0663">Pyridoxal phosphate</keyword>